<evidence type="ECO:0000313" key="1">
    <source>
        <dbReference type="EMBL" id="GMI28218.1"/>
    </source>
</evidence>
<dbReference type="GO" id="GO:0004526">
    <property type="term" value="F:ribonuclease P activity"/>
    <property type="evidence" value="ECO:0007669"/>
    <property type="project" value="TreeGrafter"/>
</dbReference>
<dbReference type="InterPro" id="IPR011990">
    <property type="entry name" value="TPR-like_helical_dom_sf"/>
</dbReference>
<name>A0A9W7L395_9STRA</name>
<dbReference type="Gene3D" id="1.25.40.10">
    <property type="entry name" value="Tetratricopeptide repeat domain"/>
    <property type="match status" value="1"/>
</dbReference>
<protein>
    <submittedName>
        <fullName evidence="1">Uncharacterized protein</fullName>
    </submittedName>
</protein>
<dbReference type="Gene3D" id="3.40.50.11980">
    <property type="match status" value="1"/>
</dbReference>
<keyword evidence="2" id="KW-1185">Reference proteome</keyword>
<dbReference type="GO" id="GO:0001682">
    <property type="term" value="P:tRNA 5'-leader removal"/>
    <property type="evidence" value="ECO:0007669"/>
    <property type="project" value="TreeGrafter"/>
</dbReference>
<organism evidence="1 2">
    <name type="scientific">Triparma columacea</name>
    <dbReference type="NCBI Taxonomy" id="722753"/>
    <lineage>
        <taxon>Eukaryota</taxon>
        <taxon>Sar</taxon>
        <taxon>Stramenopiles</taxon>
        <taxon>Ochrophyta</taxon>
        <taxon>Bolidophyceae</taxon>
        <taxon>Parmales</taxon>
        <taxon>Triparmaceae</taxon>
        <taxon>Triparma</taxon>
    </lineage>
</organism>
<reference evidence="2" key="1">
    <citation type="journal article" date="2023" name="Commun. Biol.">
        <title>Genome analysis of Parmales, the sister group of diatoms, reveals the evolutionary specialization of diatoms from phago-mixotrophs to photoautotrophs.</title>
        <authorList>
            <person name="Ban H."/>
            <person name="Sato S."/>
            <person name="Yoshikawa S."/>
            <person name="Yamada K."/>
            <person name="Nakamura Y."/>
            <person name="Ichinomiya M."/>
            <person name="Sato N."/>
            <person name="Blanc-Mathieu R."/>
            <person name="Endo H."/>
            <person name="Kuwata A."/>
            <person name="Ogata H."/>
        </authorList>
    </citation>
    <scope>NUCLEOTIDE SEQUENCE [LARGE SCALE GENOMIC DNA]</scope>
</reference>
<dbReference type="Proteomes" id="UP001165065">
    <property type="component" value="Unassembled WGS sequence"/>
</dbReference>
<dbReference type="PANTHER" id="PTHR13547">
    <property type="match status" value="1"/>
</dbReference>
<dbReference type="OrthoDB" id="46913at2759"/>
<sequence>MFAAKLGIRTASAVITGVPGLWCGNLLHPNGFSPMRLSCTRTAPRLFASEVSGVLDGEKGIYNETNTKSQPANHLRSTGMLSRMYMKPSNRQSSVRGGGDTTPAIEYCRNMFNNWGSGSLPGSRKKHPAFTDRTGSTMEYDFAKLENYLSDLPPLPPPSVEENEATLLSRKEDFIASKGWSEHEWKVNSKLLSLAIGRTANTTNAQAASDLYIALRVMGYQMSIMQLNAFLSTFAKAEGYHDEMKEVARYYGIQYPMKEPIAALMISNLCSSEDGIEEAMEILRKLEKSEGRGALKLRTCSPILEALTKRDVSEDNFRAVFEYFDEMLSADGVKVTDEEYMSVVGYAFRAGSAVLDAPRVEYINEYIKKTMEKMVESTLSVTEESANKLVKESGGRARIGEVDKETGVCELTGVKLRQLTISPRGKGLLVDAIKDIADVEYQAFLKFNNKKSIKQAKLRQEMGMNETFGEEQISKFEEWMEGRNFSVLVDGANVAYYSQNHAKGRFNYNQIAMLVAALERAGEHCLVVLPRKYCSKSWTISSAEGWSEAKGGPGLRQRSQRWGLRQRLTKEESTFIEAWKERGQLYIAPTLCLDDYYWMLASVLGGAGGGGFEGRGEDSPFKGCHERLIVSNDLLRDHHLDITGKIGELAFHTWVTTQFVGYEGLCLGFKDEDEGKEVLTEMSKKKEDVDWEVVEKLLQEAGETLSFSPPNSFSLAIQRNEVEAVGGGREGVWHLPIRFIGEDGEVSIRTTYCVVNEGL</sequence>
<accession>A0A9W7L395</accession>
<evidence type="ECO:0000313" key="2">
    <source>
        <dbReference type="Proteomes" id="UP001165065"/>
    </source>
</evidence>
<proteinExistence type="predicted"/>
<comment type="caution">
    <text evidence="1">The sequence shown here is derived from an EMBL/GenBank/DDBJ whole genome shotgun (WGS) entry which is preliminary data.</text>
</comment>
<dbReference type="EMBL" id="BRYA01000659">
    <property type="protein sequence ID" value="GMI28218.1"/>
    <property type="molecule type" value="Genomic_DNA"/>
</dbReference>
<gene>
    <name evidence="1" type="ORF">TrCOL_g5189</name>
</gene>
<dbReference type="PANTHER" id="PTHR13547:SF1">
    <property type="entry name" value="MITOCHONDRIAL RIBONUCLEASE P CATALYTIC SUBUNIT"/>
    <property type="match status" value="1"/>
</dbReference>
<dbReference type="AlphaFoldDB" id="A0A9W7L395"/>